<evidence type="ECO:0000259" key="6">
    <source>
        <dbReference type="Pfam" id="PF02441"/>
    </source>
</evidence>
<keyword evidence="4 5" id="KW-0808">Transferase</keyword>
<evidence type="ECO:0000256" key="5">
    <source>
        <dbReference type="HAMAP-Rule" id="MF_01984"/>
    </source>
</evidence>
<dbReference type="Gene3D" id="3.40.50.1950">
    <property type="entry name" value="Flavin prenyltransferase-like"/>
    <property type="match status" value="1"/>
</dbReference>
<dbReference type="InterPro" id="IPR003382">
    <property type="entry name" value="Flavoprotein"/>
</dbReference>
<keyword evidence="2 5" id="KW-0285">Flavoprotein</keyword>
<protein>
    <recommendedName>
        <fullName evidence="5">Flavin prenyltransferase UbiX</fullName>
        <ecNumber evidence="5">2.5.1.129</ecNumber>
    </recommendedName>
</protein>
<dbReference type="NCBIfam" id="TIGR00421">
    <property type="entry name" value="ubiX_pad"/>
    <property type="match status" value="1"/>
</dbReference>
<proteinExistence type="inferred from homology"/>
<comment type="similarity">
    <text evidence="5">Belongs to the UbiX/PAD1 family.</text>
</comment>
<comment type="caution">
    <text evidence="7">The sequence shown here is derived from an EMBL/GenBank/DDBJ whole genome shotgun (WGS) entry which is preliminary data.</text>
</comment>
<feature type="binding site" evidence="5">
    <location>
        <position position="122"/>
    </location>
    <ligand>
        <name>FMN</name>
        <dbReference type="ChEBI" id="CHEBI:58210"/>
    </ligand>
</feature>
<feature type="binding site" evidence="5">
    <location>
        <begin position="87"/>
        <end position="90"/>
    </location>
    <ligand>
        <name>FMN</name>
        <dbReference type="ChEBI" id="CHEBI:58210"/>
    </ligand>
</feature>
<feature type="binding site" evidence="5">
    <location>
        <position position="168"/>
    </location>
    <ligand>
        <name>dimethylallyl phosphate</name>
        <dbReference type="ChEBI" id="CHEBI:88052"/>
    </ligand>
</feature>
<keyword evidence="3 5" id="KW-0288">FMN</keyword>
<dbReference type="EMBL" id="DSDS01000142">
    <property type="protein sequence ID" value="HET98303.1"/>
    <property type="molecule type" value="Genomic_DNA"/>
</dbReference>
<dbReference type="Pfam" id="PF02441">
    <property type="entry name" value="Flavoprotein"/>
    <property type="match status" value="1"/>
</dbReference>
<accession>A0A7C2TJ74</accession>
<sequence length="185" mass="19919">MKKIILGITGASGSLYALEFLRIMSRQEVEVHLVISAAGEQVLKLELGMEREELAPLVTCHYRIDDFAAPISSGSAVFAGMAILPCSMGTLAAVAGGLSGNLIQRAADVTLKERRPLVLAVRETPLNRTHLTNMLRAHEAGAIICPAMPGFYYRPADLGELARSFAGRVAEQLGFTVSDLPRWQG</sequence>
<comment type="function">
    <text evidence="5">Flavin prenyltransferase that catalyzes the synthesis of the prenylated FMN cofactor (prenyl-FMN) for 4-hydroxy-3-polyprenylbenzoic acid decarboxylase UbiD. The prenyltransferase is metal-independent and links a dimethylallyl moiety from dimethylallyl monophosphate (DMAP) to the flavin N5 and C6 atoms of FMN.</text>
</comment>
<feature type="binding site" evidence="5">
    <location>
        <begin position="10"/>
        <end position="12"/>
    </location>
    <ligand>
        <name>FMN</name>
        <dbReference type="ChEBI" id="CHEBI:58210"/>
    </ligand>
</feature>
<reference evidence="7" key="1">
    <citation type="journal article" date="2020" name="mSystems">
        <title>Genome- and Community-Level Interaction Insights into Carbon Utilization and Element Cycling Functions of Hydrothermarchaeota in Hydrothermal Sediment.</title>
        <authorList>
            <person name="Zhou Z."/>
            <person name="Liu Y."/>
            <person name="Xu W."/>
            <person name="Pan J."/>
            <person name="Luo Z.H."/>
            <person name="Li M."/>
        </authorList>
    </citation>
    <scope>NUCLEOTIDE SEQUENCE [LARGE SCALE GENOMIC DNA]</scope>
    <source>
        <strain evidence="7">SpSt-1224</strain>
    </source>
</reference>
<dbReference type="AlphaFoldDB" id="A0A7C2TJ74"/>
<dbReference type="NCBIfam" id="NF004685">
    <property type="entry name" value="PRK06029.1"/>
    <property type="match status" value="1"/>
</dbReference>
<evidence type="ECO:0000256" key="4">
    <source>
        <dbReference type="ARBA" id="ARBA00022679"/>
    </source>
</evidence>
<feature type="domain" description="Flavoprotein" evidence="6">
    <location>
        <begin position="2"/>
        <end position="169"/>
    </location>
</feature>
<dbReference type="EC" id="2.5.1.129" evidence="5"/>
<evidence type="ECO:0000256" key="2">
    <source>
        <dbReference type="ARBA" id="ARBA00022630"/>
    </source>
</evidence>
<dbReference type="SUPFAM" id="SSF52507">
    <property type="entry name" value="Homo-oligomeric flavin-containing Cys decarboxylases, HFCD"/>
    <property type="match status" value="1"/>
</dbReference>
<keyword evidence="1 5" id="KW-0637">Prenyltransferase</keyword>
<name>A0A7C2TJ74_9BACT</name>
<evidence type="ECO:0000256" key="1">
    <source>
        <dbReference type="ARBA" id="ARBA00022602"/>
    </source>
</evidence>
<feature type="binding site" evidence="5">
    <location>
        <position position="152"/>
    </location>
    <ligand>
        <name>dimethylallyl phosphate</name>
        <dbReference type="ChEBI" id="CHEBI:88052"/>
    </ligand>
</feature>
<gene>
    <name evidence="5" type="primary">ubiX</name>
    <name evidence="7" type="ORF">ENN98_06380</name>
</gene>
<dbReference type="InterPro" id="IPR004507">
    <property type="entry name" value="UbiX-like"/>
</dbReference>
<evidence type="ECO:0000313" key="7">
    <source>
        <dbReference type="EMBL" id="HET98303.1"/>
    </source>
</evidence>
<comment type="catalytic activity">
    <reaction evidence="5">
        <text>dimethylallyl phosphate + FMNH2 = prenylated FMNH2 + phosphate</text>
        <dbReference type="Rhea" id="RHEA:37743"/>
        <dbReference type="ChEBI" id="CHEBI:43474"/>
        <dbReference type="ChEBI" id="CHEBI:57618"/>
        <dbReference type="ChEBI" id="CHEBI:87467"/>
        <dbReference type="ChEBI" id="CHEBI:88052"/>
        <dbReference type="EC" id="2.5.1.129"/>
    </reaction>
</comment>
<dbReference type="GO" id="GO:0106141">
    <property type="term" value="F:flavin prenyltransferase activity"/>
    <property type="evidence" value="ECO:0007669"/>
    <property type="project" value="UniProtKB-EC"/>
</dbReference>
<evidence type="ECO:0000256" key="3">
    <source>
        <dbReference type="ARBA" id="ARBA00022643"/>
    </source>
</evidence>
<dbReference type="InterPro" id="IPR036551">
    <property type="entry name" value="Flavin_trans-like"/>
</dbReference>
<feature type="binding site" evidence="5">
    <location>
        <position position="36"/>
    </location>
    <ligand>
        <name>FMN</name>
        <dbReference type="ChEBI" id="CHEBI:58210"/>
    </ligand>
</feature>
<dbReference type="Proteomes" id="UP000885986">
    <property type="component" value="Unassembled WGS sequence"/>
</dbReference>
<organism evidence="7">
    <name type="scientific">Desulfurivibrio alkaliphilus</name>
    <dbReference type="NCBI Taxonomy" id="427923"/>
    <lineage>
        <taxon>Bacteria</taxon>
        <taxon>Pseudomonadati</taxon>
        <taxon>Thermodesulfobacteriota</taxon>
        <taxon>Desulfobulbia</taxon>
        <taxon>Desulfobulbales</taxon>
        <taxon>Desulfobulbaceae</taxon>
        <taxon>Desulfurivibrio</taxon>
    </lineage>
</organism>
<dbReference type="HAMAP" id="MF_01984">
    <property type="entry name" value="ubiX_pad"/>
    <property type="match status" value="1"/>
</dbReference>
<comment type="caution">
    <text evidence="5">Lacks conserved residue(s) required for the propagation of feature annotation.</text>
</comment>